<dbReference type="Pfam" id="PF02879">
    <property type="entry name" value="PGM_PMM_II"/>
    <property type="match status" value="1"/>
</dbReference>
<feature type="domain" description="Alpha-D-phosphohexomutase C-terminal" evidence="9">
    <location>
        <begin position="377"/>
        <end position="442"/>
    </location>
</feature>
<keyword evidence="3 6" id="KW-0479">Metal-binding</keyword>
<dbReference type="PROSITE" id="PS00710">
    <property type="entry name" value="PGM_PMM"/>
    <property type="match status" value="1"/>
</dbReference>
<evidence type="ECO:0000259" key="10">
    <source>
        <dbReference type="Pfam" id="PF02878"/>
    </source>
</evidence>
<evidence type="ECO:0000313" key="13">
    <source>
        <dbReference type="EMBL" id="MBD3325024.1"/>
    </source>
</evidence>
<comment type="similarity">
    <text evidence="1 6 7">Belongs to the phosphohexose mutase family.</text>
</comment>
<dbReference type="PANTHER" id="PTHR42946">
    <property type="entry name" value="PHOSPHOHEXOSE MUTASE"/>
    <property type="match status" value="1"/>
</dbReference>
<dbReference type="InterPro" id="IPR005846">
    <property type="entry name" value="A-D-PHexomutase_a/b/a-III"/>
</dbReference>
<dbReference type="GO" id="GO:0005975">
    <property type="term" value="P:carbohydrate metabolic process"/>
    <property type="evidence" value="ECO:0007669"/>
    <property type="project" value="InterPro"/>
</dbReference>
<dbReference type="EMBL" id="WJJP01000339">
    <property type="protein sequence ID" value="MBD3325024.1"/>
    <property type="molecule type" value="Genomic_DNA"/>
</dbReference>
<evidence type="ECO:0000256" key="1">
    <source>
        <dbReference type="ARBA" id="ARBA00010231"/>
    </source>
</evidence>
<evidence type="ECO:0000256" key="2">
    <source>
        <dbReference type="ARBA" id="ARBA00022553"/>
    </source>
</evidence>
<dbReference type="GO" id="GO:0008966">
    <property type="term" value="F:phosphoglucosamine mutase activity"/>
    <property type="evidence" value="ECO:0007669"/>
    <property type="project" value="UniProtKB-UniRule"/>
</dbReference>
<feature type="modified residue" description="Phosphoserine" evidence="6">
    <location>
        <position position="99"/>
    </location>
</feature>
<dbReference type="NCBIfam" id="TIGR01455">
    <property type="entry name" value="glmM"/>
    <property type="match status" value="1"/>
</dbReference>
<feature type="binding site" evidence="6">
    <location>
        <position position="244"/>
    </location>
    <ligand>
        <name>Mg(2+)</name>
        <dbReference type="ChEBI" id="CHEBI:18420"/>
    </ligand>
</feature>
<dbReference type="InterPro" id="IPR016055">
    <property type="entry name" value="A-D-PHexomutase_a/b/a-I/II/III"/>
</dbReference>
<dbReference type="GO" id="GO:0000287">
    <property type="term" value="F:magnesium ion binding"/>
    <property type="evidence" value="ECO:0007669"/>
    <property type="project" value="UniProtKB-UniRule"/>
</dbReference>
<reference evidence="13" key="1">
    <citation type="submission" date="2019-11" db="EMBL/GenBank/DDBJ databases">
        <title>Microbial mats filling the niche in hypersaline microbial mats.</title>
        <authorList>
            <person name="Wong H.L."/>
            <person name="Macleod F.I."/>
            <person name="White R.A. III"/>
            <person name="Burns B.P."/>
        </authorList>
    </citation>
    <scope>NUCLEOTIDE SEQUENCE</scope>
    <source>
        <strain evidence="13">Rbin_158</strain>
    </source>
</reference>
<dbReference type="PANTHER" id="PTHR42946:SF1">
    <property type="entry name" value="PHOSPHOGLUCOMUTASE (ALPHA-D-GLUCOSE-1,6-BISPHOSPHATE-DEPENDENT)"/>
    <property type="match status" value="1"/>
</dbReference>
<gene>
    <name evidence="6 13" type="primary">glmM</name>
    <name evidence="13" type="ORF">GF339_10595</name>
</gene>
<dbReference type="Pfam" id="PF02880">
    <property type="entry name" value="PGM_PMM_III"/>
    <property type="match status" value="1"/>
</dbReference>
<name>A0A9D5JVQ3_9BACT</name>
<comment type="function">
    <text evidence="6 8">Catalyzes the conversion of glucosamine-6-phosphate to glucosamine-1-phosphate.</text>
</comment>
<evidence type="ECO:0000259" key="11">
    <source>
        <dbReference type="Pfam" id="PF02879"/>
    </source>
</evidence>
<comment type="PTM">
    <text evidence="6">Activated by phosphorylation.</text>
</comment>
<dbReference type="GO" id="GO:0006048">
    <property type="term" value="P:UDP-N-acetylglucosamine biosynthetic process"/>
    <property type="evidence" value="ECO:0007669"/>
    <property type="project" value="TreeGrafter"/>
</dbReference>
<dbReference type="SUPFAM" id="SSF53738">
    <property type="entry name" value="Phosphoglucomutase, first 3 domains"/>
    <property type="match status" value="3"/>
</dbReference>
<dbReference type="Proteomes" id="UP000649604">
    <property type="component" value="Unassembled WGS sequence"/>
</dbReference>
<evidence type="ECO:0000313" key="14">
    <source>
        <dbReference type="Proteomes" id="UP000649604"/>
    </source>
</evidence>
<sequence>MEKLFGTDGMRGEANQFPMTPEVMVKMGVAIGTLLPKRPPGVIIGHDGRLSGQMLEHGLTAGVLASGTPVLSAGLLPTPAIAFLTHTHRAQAGIMISASHNPARDNGIKIFSDDGFKLPDELEYRLEQAVLNADQPLESRPNGAALGTHRHLADGREHYSDHILQSVFADDHPNLQGLHIVVDCANGAASVLAPRVFQRLQAQVTELFAAPDGLNINQQCGALHPERLQTRVVQAQADLGLAFDGDADRLILVDEHGAIVDGDQILAMLALDLAQHQQLVHNTVVATVMSNVGLEIALQTADISLVRTPVGDRHVVEQMRQIGAMLGGEQSGHVVMFQHGTTGDGLVAALAVLRLMSVSGRSLSELAACMRHFPQTLVNIPVSVRRPLAEMEAVQHAMQQAERELGTRGRLLVRYSGTELLARVMVEAEDEQTVTRIAEMVAAPLREAIGRSSG</sequence>
<dbReference type="GO" id="GO:0009252">
    <property type="term" value="P:peptidoglycan biosynthetic process"/>
    <property type="evidence" value="ECO:0007669"/>
    <property type="project" value="TreeGrafter"/>
</dbReference>
<keyword evidence="2 6" id="KW-0597">Phosphoprotein</keyword>
<comment type="cofactor">
    <cofactor evidence="6">
        <name>Mg(2+)</name>
        <dbReference type="ChEBI" id="CHEBI:18420"/>
    </cofactor>
    <text evidence="6">Binds 1 Mg(2+) ion per subunit.</text>
</comment>
<dbReference type="NCBIfam" id="NF008139">
    <property type="entry name" value="PRK10887.1"/>
    <property type="match status" value="1"/>
</dbReference>
<protein>
    <recommendedName>
        <fullName evidence="6 8">Phosphoglucosamine mutase</fullName>
        <ecNumber evidence="6 8">5.4.2.10</ecNumber>
    </recommendedName>
</protein>
<evidence type="ECO:0000256" key="7">
    <source>
        <dbReference type="RuleBase" id="RU004326"/>
    </source>
</evidence>
<proteinExistence type="inferred from homology"/>
<dbReference type="InterPro" id="IPR050060">
    <property type="entry name" value="Phosphoglucosamine_mutase"/>
</dbReference>
<dbReference type="Gene3D" id="3.30.310.50">
    <property type="entry name" value="Alpha-D-phosphohexomutase, C-terminal domain"/>
    <property type="match status" value="1"/>
</dbReference>
<dbReference type="Pfam" id="PF02878">
    <property type="entry name" value="PGM_PMM_I"/>
    <property type="match status" value="1"/>
</dbReference>
<evidence type="ECO:0000259" key="12">
    <source>
        <dbReference type="Pfam" id="PF02880"/>
    </source>
</evidence>
<dbReference type="InterPro" id="IPR016066">
    <property type="entry name" value="A-D-PHexomutase_CS"/>
</dbReference>
<dbReference type="HAMAP" id="MF_01554_B">
    <property type="entry name" value="GlmM_B"/>
    <property type="match status" value="1"/>
</dbReference>
<dbReference type="InterPro" id="IPR036900">
    <property type="entry name" value="A-D-PHexomutase_C_sf"/>
</dbReference>
<evidence type="ECO:0000259" key="9">
    <source>
        <dbReference type="Pfam" id="PF00408"/>
    </source>
</evidence>
<feature type="domain" description="Alpha-D-phosphohexomutase alpha/beta/alpha" evidence="10">
    <location>
        <begin position="3"/>
        <end position="135"/>
    </location>
</feature>
<feature type="binding site" evidence="6">
    <location>
        <position position="246"/>
    </location>
    <ligand>
        <name>Mg(2+)</name>
        <dbReference type="ChEBI" id="CHEBI:18420"/>
    </ligand>
</feature>
<dbReference type="InterPro" id="IPR005845">
    <property type="entry name" value="A-D-PHexomutase_a/b/a-II"/>
</dbReference>
<comment type="caution">
    <text evidence="13">The sequence shown here is derived from an EMBL/GenBank/DDBJ whole genome shotgun (WGS) entry which is preliminary data.</text>
</comment>
<dbReference type="PRINTS" id="PR00509">
    <property type="entry name" value="PGMPMM"/>
</dbReference>
<evidence type="ECO:0000256" key="4">
    <source>
        <dbReference type="ARBA" id="ARBA00022842"/>
    </source>
</evidence>
<feature type="domain" description="Alpha-D-phosphohexomutase alpha/beta/alpha" evidence="12">
    <location>
        <begin position="261"/>
        <end position="371"/>
    </location>
</feature>
<evidence type="ECO:0000256" key="3">
    <source>
        <dbReference type="ARBA" id="ARBA00022723"/>
    </source>
</evidence>
<dbReference type="InterPro" id="IPR005843">
    <property type="entry name" value="A-D-PHexomutase_C"/>
</dbReference>
<keyword evidence="5 6" id="KW-0413">Isomerase</keyword>
<dbReference type="InterPro" id="IPR006352">
    <property type="entry name" value="GlmM_bact"/>
</dbReference>
<feature type="domain" description="Alpha-D-phosphohexomutase alpha/beta/alpha" evidence="11">
    <location>
        <begin position="158"/>
        <end position="257"/>
    </location>
</feature>
<dbReference type="FunFam" id="3.40.120.10:FF:000001">
    <property type="entry name" value="Phosphoglucosamine mutase"/>
    <property type="match status" value="1"/>
</dbReference>
<dbReference type="Pfam" id="PF00408">
    <property type="entry name" value="PGM_PMM_IV"/>
    <property type="match status" value="1"/>
</dbReference>
<evidence type="ECO:0000256" key="6">
    <source>
        <dbReference type="HAMAP-Rule" id="MF_01554"/>
    </source>
</evidence>
<keyword evidence="4 6" id="KW-0460">Magnesium</keyword>
<accession>A0A9D5JVQ3</accession>
<organism evidence="13 14">
    <name type="scientific">candidate division KSB3 bacterium</name>
    <dbReference type="NCBI Taxonomy" id="2044937"/>
    <lineage>
        <taxon>Bacteria</taxon>
        <taxon>candidate division KSB3</taxon>
    </lineage>
</organism>
<dbReference type="CDD" id="cd05802">
    <property type="entry name" value="GlmM"/>
    <property type="match status" value="1"/>
</dbReference>
<dbReference type="FunFam" id="3.40.120.10:FF:000003">
    <property type="entry name" value="Phosphoglucosamine mutase"/>
    <property type="match status" value="1"/>
</dbReference>
<dbReference type="InterPro" id="IPR005844">
    <property type="entry name" value="A-D-PHexomutase_a/b/a-I"/>
</dbReference>
<dbReference type="Gene3D" id="3.40.120.10">
    <property type="entry name" value="Alpha-D-Glucose-1,6-Bisphosphate, subunit A, domain 3"/>
    <property type="match status" value="3"/>
</dbReference>
<feature type="active site" description="Phosphoserine intermediate" evidence="6">
    <location>
        <position position="99"/>
    </location>
</feature>
<dbReference type="FunFam" id="3.30.310.50:FF:000001">
    <property type="entry name" value="Phosphoglucosamine mutase"/>
    <property type="match status" value="1"/>
</dbReference>
<dbReference type="EC" id="5.4.2.10" evidence="6 8"/>
<dbReference type="GO" id="GO:0005829">
    <property type="term" value="C:cytosol"/>
    <property type="evidence" value="ECO:0007669"/>
    <property type="project" value="TreeGrafter"/>
</dbReference>
<dbReference type="AlphaFoldDB" id="A0A9D5JVQ3"/>
<evidence type="ECO:0000256" key="5">
    <source>
        <dbReference type="ARBA" id="ARBA00023235"/>
    </source>
</evidence>
<dbReference type="SUPFAM" id="SSF55957">
    <property type="entry name" value="Phosphoglucomutase, C-terminal domain"/>
    <property type="match status" value="1"/>
</dbReference>
<dbReference type="InterPro" id="IPR005841">
    <property type="entry name" value="Alpha-D-phosphohexomutase_SF"/>
</dbReference>
<comment type="catalytic activity">
    <reaction evidence="6 8">
        <text>alpha-D-glucosamine 1-phosphate = D-glucosamine 6-phosphate</text>
        <dbReference type="Rhea" id="RHEA:23424"/>
        <dbReference type="ChEBI" id="CHEBI:58516"/>
        <dbReference type="ChEBI" id="CHEBI:58725"/>
        <dbReference type="EC" id="5.4.2.10"/>
    </reaction>
</comment>
<evidence type="ECO:0000256" key="8">
    <source>
        <dbReference type="RuleBase" id="RU004327"/>
    </source>
</evidence>
<dbReference type="GO" id="GO:0004615">
    <property type="term" value="F:phosphomannomutase activity"/>
    <property type="evidence" value="ECO:0007669"/>
    <property type="project" value="TreeGrafter"/>
</dbReference>
<feature type="binding site" evidence="6">
    <location>
        <position position="248"/>
    </location>
    <ligand>
        <name>Mg(2+)</name>
        <dbReference type="ChEBI" id="CHEBI:18420"/>
    </ligand>
</feature>
<feature type="binding site" description="via phosphate group" evidence="6">
    <location>
        <position position="99"/>
    </location>
    <ligand>
        <name>Mg(2+)</name>
        <dbReference type="ChEBI" id="CHEBI:18420"/>
    </ligand>
</feature>